<sequence length="242" mass="25910">MCRHLAYLGQPRTLQELVLDPPYSLGVQAYAPRRQQHGTINVDGFGVGWYTPRRSEPVRYRRAQPMWADQSFASLAPTVDAGCVVAAVRSATPGYPSEESGAAPFTHGRWLFSHNGALGDLPLARKALRDEVSWVPDALAPVDSALLFGLAVARWESGCGLGDGLARVTREVAELGGGRLNLLAGDGERVAGTTYGDTLFVHETADGVLLASEPCDDDPAWAPVPPRSLVEVDRHGVVVTSL</sequence>
<dbReference type="NCBIfam" id="TIGR03442">
    <property type="entry name" value="ergothioneine biosynthesis protein EgtC"/>
    <property type="match status" value="1"/>
</dbReference>
<organism evidence="5 6">
    <name type="scientific">Actinopolymorpha cephalotaxi</name>
    <dbReference type="NCBI Taxonomy" id="504797"/>
    <lineage>
        <taxon>Bacteria</taxon>
        <taxon>Bacillati</taxon>
        <taxon>Actinomycetota</taxon>
        <taxon>Actinomycetes</taxon>
        <taxon>Propionibacteriales</taxon>
        <taxon>Actinopolymorphaceae</taxon>
        <taxon>Actinopolymorpha</taxon>
    </lineage>
</organism>
<dbReference type="GO" id="GO:0016811">
    <property type="term" value="F:hydrolase activity, acting on carbon-nitrogen (but not peptide) bonds, in linear amides"/>
    <property type="evidence" value="ECO:0007669"/>
    <property type="project" value="UniProtKB-UniRule"/>
</dbReference>
<dbReference type="Pfam" id="PF13230">
    <property type="entry name" value="GATase_4"/>
    <property type="match status" value="1"/>
</dbReference>
<dbReference type="STRING" id="504797.SAMN05421678_109209"/>
<dbReference type="InterPro" id="IPR017932">
    <property type="entry name" value="GATase_2_dom"/>
</dbReference>
<evidence type="ECO:0000313" key="6">
    <source>
        <dbReference type="Proteomes" id="UP000199052"/>
    </source>
</evidence>
<dbReference type="Proteomes" id="UP000199052">
    <property type="component" value="Unassembled WGS sequence"/>
</dbReference>
<evidence type="ECO:0000256" key="2">
    <source>
        <dbReference type="HAMAP-Rule" id="MF_02036"/>
    </source>
</evidence>
<comment type="catalytic activity">
    <reaction evidence="2">
        <text>gamma-L-glutamyl-hercynylcysteine S-oxide + H2O = S-(hercyn-2-yl)-L-cysteine S-oxide + L-glutamate</text>
        <dbReference type="Rhea" id="RHEA:42684"/>
        <dbReference type="ChEBI" id="CHEBI:15377"/>
        <dbReference type="ChEBI" id="CHEBI:29985"/>
        <dbReference type="ChEBI" id="CHEBI:82703"/>
        <dbReference type="ChEBI" id="CHEBI:82706"/>
        <dbReference type="EC" id="3.5.1.118"/>
    </reaction>
</comment>
<dbReference type="CDD" id="cd01908">
    <property type="entry name" value="YafJ"/>
    <property type="match status" value="1"/>
</dbReference>
<dbReference type="InterPro" id="IPR029055">
    <property type="entry name" value="Ntn_hydrolases_N"/>
</dbReference>
<dbReference type="PANTHER" id="PTHR43187:SF2">
    <property type="entry name" value="GAMMA-GLUTAMYL-HERCYNYLCYSTEINE SULFOXIDE HYDROLASE"/>
    <property type="match status" value="1"/>
</dbReference>
<dbReference type="EMBL" id="JACBZA010000001">
    <property type="protein sequence ID" value="NYH83297.1"/>
    <property type="molecule type" value="Genomic_DNA"/>
</dbReference>
<comment type="pathway">
    <text evidence="2">Amino-acid biosynthesis; ergothioneine biosynthesis.</text>
</comment>
<evidence type="ECO:0000313" key="5">
    <source>
        <dbReference type="EMBL" id="SFG89467.1"/>
    </source>
</evidence>
<dbReference type="UniPathway" id="UPA01014"/>
<dbReference type="GO" id="GO:0016740">
    <property type="term" value="F:transferase activity"/>
    <property type="evidence" value="ECO:0007669"/>
    <property type="project" value="UniProtKB-KW"/>
</dbReference>
<dbReference type="Gene3D" id="3.60.20.10">
    <property type="entry name" value="Glutamine Phosphoribosylpyrophosphate, subunit 1, domain 1"/>
    <property type="match status" value="1"/>
</dbReference>
<dbReference type="PANTHER" id="PTHR43187">
    <property type="entry name" value="GLUTAMINE AMIDOTRANSFERASE DUG3-RELATED"/>
    <property type="match status" value="1"/>
</dbReference>
<dbReference type="RefSeq" id="WP_092884403.1">
    <property type="nucleotide sequence ID" value="NZ_FOOI01000009.1"/>
</dbReference>
<dbReference type="Proteomes" id="UP000533017">
    <property type="component" value="Unassembled WGS sequence"/>
</dbReference>
<protein>
    <recommendedName>
        <fullName evidence="2">Gamma-glutamyl-hercynylcysteine sulfoxide hydrolase</fullName>
        <ecNumber evidence="2">3.5.1.118</ecNumber>
    </recommendedName>
    <alternativeName>
        <fullName evidence="2">Gamma-glutamyl hercynylcysteine S-oxide hydrolase</fullName>
    </alternativeName>
</protein>
<accession>A0A1I2VMJ1</accession>
<dbReference type="HAMAP" id="MF_02036">
    <property type="entry name" value="EgtC"/>
    <property type="match status" value="1"/>
</dbReference>
<keyword evidence="2 4" id="KW-0378">Hydrolase</keyword>
<dbReference type="InterPro" id="IPR052373">
    <property type="entry name" value="Gamma-glu_amide_hydrolase"/>
</dbReference>
<evidence type="ECO:0000259" key="3">
    <source>
        <dbReference type="PROSITE" id="PS51278"/>
    </source>
</evidence>
<dbReference type="InterPro" id="IPR017808">
    <property type="entry name" value="EgtC"/>
</dbReference>
<dbReference type="EC" id="3.5.1.118" evidence="2"/>
<dbReference type="InterPro" id="IPR026869">
    <property type="entry name" value="EgtC-like"/>
</dbReference>
<proteinExistence type="inferred from homology"/>
<dbReference type="SUPFAM" id="SSF56235">
    <property type="entry name" value="N-terminal nucleophile aminohydrolases (Ntn hydrolases)"/>
    <property type="match status" value="1"/>
</dbReference>
<keyword evidence="7" id="KW-1185">Reference proteome</keyword>
<dbReference type="EMBL" id="FOOI01000009">
    <property type="protein sequence ID" value="SFG89467.1"/>
    <property type="molecule type" value="Genomic_DNA"/>
</dbReference>
<keyword evidence="5" id="KW-0808">Transferase</keyword>
<reference evidence="5 6" key="1">
    <citation type="submission" date="2016-10" db="EMBL/GenBank/DDBJ databases">
        <authorList>
            <person name="de Groot N.N."/>
        </authorList>
    </citation>
    <scope>NUCLEOTIDE SEQUENCE [LARGE SCALE GENOMIC DNA]</scope>
    <source>
        <strain evidence="5 6">CPCC 202808</strain>
    </source>
</reference>
<name>A0A1I2VMJ1_9ACTN</name>
<feature type="domain" description="Glutamine amidotransferase type-2" evidence="3">
    <location>
        <begin position="2"/>
        <end position="242"/>
    </location>
</feature>
<evidence type="ECO:0000256" key="1">
    <source>
        <dbReference type="ARBA" id="ARBA00022962"/>
    </source>
</evidence>
<keyword evidence="1 2" id="KW-0315">Glutamine amidotransferase</keyword>
<evidence type="ECO:0000313" key="4">
    <source>
        <dbReference type="EMBL" id="NYH83297.1"/>
    </source>
</evidence>
<dbReference type="InterPro" id="IPR032889">
    <property type="entry name" value="EgtC_Actinobacteria"/>
</dbReference>
<dbReference type="OrthoDB" id="9804310at2"/>
<evidence type="ECO:0000313" key="7">
    <source>
        <dbReference type="Proteomes" id="UP000533017"/>
    </source>
</evidence>
<comment type="function">
    <text evidence="2">Catalyzes the hydrolysis of the gamma-glutamyl amide bond of hercynyl-gamma-L-glutamyl-L-cysteine sulfoxide to produce hercynylcysteine sulfoxide, a step in the biosynthesis pathway of ergothioneine.</text>
</comment>
<gene>
    <name evidence="2" type="primary">egtC</name>
    <name evidence="4" type="ORF">FHR37_002148</name>
    <name evidence="5" type="ORF">SAMN05421678_109209</name>
</gene>
<reference evidence="4 7" key="2">
    <citation type="submission" date="2020-07" db="EMBL/GenBank/DDBJ databases">
        <title>Sequencing the genomes of 1000 actinobacteria strains.</title>
        <authorList>
            <person name="Klenk H.-P."/>
        </authorList>
    </citation>
    <scope>NUCLEOTIDE SEQUENCE [LARGE SCALE GENOMIC DNA]</scope>
    <source>
        <strain evidence="4 7">DSM 45117</strain>
    </source>
</reference>
<dbReference type="AlphaFoldDB" id="A0A1I2VMJ1"/>
<dbReference type="PROSITE" id="PS51278">
    <property type="entry name" value="GATASE_TYPE_2"/>
    <property type="match status" value="1"/>
</dbReference>
<dbReference type="GO" id="GO:0052699">
    <property type="term" value="P:ergothioneine biosynthetic process"/>
    <property type="evidence" value="ECO:0007669"/>
    <property type="project" value="UniProtKB-UniRule"/>
</dbReference>